<sequence length="444" mass="50254">MKDIEFVKEYKIDLVNLTPLKIGNGKDELDLLIDKNTQKPIILGSSIAGAVKNYLIDLKLKGDVNKYLGKEDESRDERESKIYIADAYGSEFKLSTRTGIKRSYKYGTSEDKAKYDMDFIDIDTEFELNFKLFAKNEQELKDEDELIKNVIEGFKGGNLRLGANKMSGFGKFSVKKVQARILDLKQRKDMVSYIMDDKDYTTLKLDNFKDRGNQGYIEFDFDGSIIDSMIVKEYQIKENEADCKNMTNSKDESIIPGTTIKGLFREYNTKILKTLGLDDKLFLIEDIYGTDAKSDVKTHFIGKVLTSDVVVKNPKYCVYNRIKVDRFTGGVVTGGKFDEERVQGDIGFRISLKKLEENNKAAVGLILLTFRDLGLSKLPIGSSSSIGAGRIKGNKLTIKENDKVVKIEFENGKLICNDMDYVNEAIKAIKNIEKPEDNKNKGAE</sequence>
<dbReference type="PANTHER" id="PTHR35579">
    <property type="entry name" value="CRISPR SYSTEM CMS ENDORIBONUCLEASE CSM3"/>
    <property type="match status" value="1"/>
</dbReference>
<dbReference type="InterPro" id="IPR052216">
    <property type="entry name" value="CRISPR_Csm3_endoribonuclease"/>
</dbReference>
<dbReference type="AlphaFoldDB" id="A0A6N3FR32"/>
<dbReference type="Pfam" id="PF03787">
    <property type="entry name" value="RAMPs"/>
    <property type="match status" value="2"/>
</dbReference>
<keyword evidence="1" id="KW-0051">Antiviral defense</keyword>
<protein>
    <submittedName>
        <fullName evidence="3">RAMP superfamily protein</fullName>
    </submittedName>
</protein>
<proteinExistence type="predicted"/>
<dbReference type="CDD" id="cd09726">
    <property type="entry name" value="RAMP_I_III"/>
    <property type="match status" value="1"/>
</dbReference>
<organism evidence="3">
    <name type="scientific">Intestinibacter bartlettii</name>
    <dbReference type="NCBI Taxonomy" id="261299"/>
    <lineage>
        <taxon>Bacteria</taxon>
        <taxon>Bacillati</taxon>
        <taxon>Bacillota</taxon>
        <taxon>Clostridia</taxon>
        <taxon>Peptostreptococcales</taxon>
        <taxon>Peptostreptococcaceae</taxon>
        <taxon>Intestinibacter</taxon>
    </lineage>
</organism>
<dbReference type="RefSeq" id="WP_024037084.1">
    <property type="nucleotide sequence ID" value="NZ_CACRUE010000045.1"/>
</dbReference>
<dbReference type="InterPro" id="IPR005537">
    <property type="entry name" value="RAMP_III_fam"/>
</dbReference>
<dbReference type="EMBL" id="CACRUE010000045">
    <property type="protein sequence ID" value="VYU54531.1"/>
    <property type="molecule type" value="Genomic_DNA"/>
</dbReference>
<feature type="domain" description="CRISPR type III-associated protein" evidence="2">
    <location>
        <begin position="239"/>
        <end position="392"/>
    </location>
</feature>
<accession>A0A6N3FR32</accession>
<evidence type="ECO:0000259" key="2">
    <source>
        <dbReference type="Pfam" id="PF03787"/>
    </source>
</evidence>
<feature type="domain" description="CRISPR type III-associated protein" evidence="2">
    <location>
        <begin position="17"/>
        <end position="173"/>
    </location>
</feature>
<dbReference type="GO" id="GO:0051607">
    <property type="term" value="P:defense response to virus"/>
    <property type="evidence" value="ECO:0007669"/>
    <property type="project" value="UniProtKB-KW"/>
</dbReference>
<reference evidence="3" key="1">
    <citation type="submission" date="2019-11" db="EMBL/GenBank/DDBJ databases">
        <authorList>
            <person name="Feng L."/>
        </authorList>
    </citation>
    <scope>NUCLEOTIDE SEQUENCE</scope>
    <source>
        <strain evidence="3">IbartlettiiLFYP30</strain>
    </source>
</reference>
<name>A0A6N3FR32_9FIRM</name>
<gene>
    <name evidence="3" type="ORF">IBLFYP30_00528</name>
</gene>
<dbReference type="PANTHER" id="PTHR35579:SF6">
    <property type="entry name" value="DUF324 DOMAIN-CONTAINING PROTEIN"/>
    <property type="match status" value="1"/>
</dbReference>
<evidence type="ECO:0000313" key="3">
    <source>
        <dbReference type="EMBL" id="VYU54531.1"/>
    </source>
</evidence>
<evidence type="ECO:0000256" key="1">
    <source>
        <dbReference type="ARBA" id="ARBA00023118"/>
    </source>
</evidence>